<dbReference type="EMBL" id="CAUOFW020007946">
    <property type="protein sequence ID" value="CAK9181112.1"/>
    <property type="molecule type" value="Genomic_DNA"/>
</dbReference>
<evidence type="ECO:0000313" key="13">
    <source>
        <dbReference type="EMBL" id="CAK9181112.1"/>
    </source>
</evidence>
<feature type="domain" description="Nucleotidyl transferase" evidence="11">
    <location>
        <begin position="7"/>
        <end position="149"/>
    </location>
</feature>
<dbReference type="InterPro" id="IPR056764">
    <property type="entry name" value="LbH_EIF2B3/5"/>
</dbReference>
<dbReference type="SUPFAM" id="SSF53448">
    <property type="entry name" value="Nucleotide-diphospho-sugar transferases"/>
    <property type="match status" value="1"/>
</dbReference>
<evidence type="ECO:0000256" key="4">
    <source>
        <dbReference type="ARBA" id="ARBA00022540"/>
    </source>
</evidence>
<keyword evidence="4" id="KW-0396">Initiation factor</keyword>
<reference evidence="13 14" key="1">
    <citation type="submission" date="2024-02" db="EMBL/GenBank/DDBJ databases">
        <authorList>
            <person name="Vignale AGUSTIN F."/>
            <person name="Sosa J E."/>
            <person name="Modenutti C."/>
        </authorList>
    </citation>
    <scope>NUCLEOTIDE SEQUENCE [LARGE SCALE GENOMIC DNA]</scope>
</reference>
<dbReference type="GO" id="GO:0005829">
    <property type="term" value="C:cytosol"/>
    <property type="evidence" value="ECO:0007669"/>
    <property type="project" value="UniProtKB-SubCell"/>
</dbReference>
<dbReference type="InterPro" id="IPR005835">
    <property type="entry name" value="NTP_transferase_dom"/>
</dbReference>
<name>A0ABC8UJ87_9AQUA</name>
<keyword evidence="3" id="KW-0963">Cytoplasm</keyword>
<dbReference type="Gene3D" id="3.90.550.10">
    <property type="entry name" value="Spore Coat Polysaccharide Biosynthesis Protein SpsA, Chain A"/>
    <property type="match status" value="1"/>
</dbReference>
<dbReference type="PANTHER" id="PTHR45989:SF1">
    <property type="entry name" value="TRANSLATION INITIATION FACTOR EIF-2B SUBUNIT GAMMA"/>
    <property type="match status" value="1"/>
</dbReference>
<proteinExistence type="inferred from homology"/>
<comment type="similarity">
    <text evidence="2">Belongs to the eIF-2B gamma/epsilon subunits family.</text>
</comment>
<keyword evidence="14" id="KW-1185">Reference proteome</keyword>
<dbReference type="PANTHER" id="PTHR45989">
    <property type="entry name" value="TRANSLATION INITIATION FACTOR EIF-2B SUBUNIT GAMMA"/>
    <property type="match status" value="1"/>
</dbReference>
<evidence type="ECO:0000313" key="14">
    <source>
        <dbReference type="Proteomes" id="UP001642360"/>
    </source>
</evidence>
<dbReference type="InterPro" id="IPR051960">
    <property type="entry name" value="eIF2B_gamma"/>
</dbReference>
<feature type="domain" description="EIF2B subunit epsilon/gamma LbH" evidence="12">
    <location>
        <begin position="357"/>
        <end position="447"/>
    </location>
</feature>
<organism evidence="13 14">
    <name type="scientific">Ilex paraguariensis</name>
    <name type="common">yerba mate</name>
    <dbReference type="NCBI Taxonomy" id="185542"/>
    <lineage>
        <taxon>Eukaryota</taxon>
        <taxon>Viridiplantae</taxon>
        <taxon>Streptophyta</taxon>
        <taxon>Embryophyta</taxon>
        <taxon>Tracheophyta</taxon>
        <taxon>Spermatophyta</taxon>
        <taxon>Magnoliopsida</taxon>
        <taxon>eudicotyledons</taxon>
        <taxon>Gunneridae</taxon>
        <taxon>Pentapetalae</taxon>
        <taxon>asterids</taxon>
        <taxon>campanulids</taxon>
        <taxon>Aquifoliales</taxon>
        <taxon>Aquifoliaceae</taxon>
        <taxon>Ilex</taxon>
    </lineage>
</organism>
<feature type="region of interest" description="Disordered" evidence="10">
    <location>
        <begin position="144"/>
        <end position="165"/>
    </location>
</feature>
<evidence type="ECO:0000256" key="3">
    <source>
        <dbReference type="ARBA" id="ARBA00022490"/>
    </source>
</evidence>
<dbReference type="GO" id="GO:0003743">
    <property type="term" value="F:translation initiation factor activity"/>
    <property type="evidence" value="ECO:0007669"/>
    <property type="project" value="UniProtKB-KW"/>
</dbReference>
<dbReference type="Pfam" id="PF00483">
    <property type="entry name" value="NTP_transferase"/>
    <property type="match status" value="1"/>
</dbReference>
<keyword evidence="5" id="KW-0648">Protein biosynthesis</keyword>
<protein>
    <recommendedName>
        <fullName evidence="6">Translation initiation factor eIF2B subunit gamma</fullName>
    </recommendedName>
    <alternativeName>
        <fullName evidence="7">eIF2B GDP-GTP exchange factor subunit gamma</fullName>
    </alternativeName>
</protein>
<dbReference type="Pfam" id="PF25084">
    <property type="entry name" value="LbH_EIF2B"/>
    <property type="match status" value="1"/>
</dbReference>
<dbReference type="InterPro" id="IPR029044">
    <property type="entry name" value="Nucleotide-diphossugar_trans"/>
</dbReference>
<evidence type="ECO:0000259" key="12">
    <source>
        <dbReference type="Pfam" id="PF25084"/>
    </source>
</evidence>
<evidence type="ECO:0000256" key="6">
    <source>
        <dbReference type="ARBA" id="ARBA00044196"/>
    </source>
</evidence>
<evidence type="ECO:0000256" key="7">
    <source>
        <dbReference type="ARBA" id="ARBA00044229"/>
    </source>
</evidence>
<dbReference type="Gene3D" id="2.160.10.10">
    <property type="entry name" value="Hexapeptide repeat proteins"/>
    <property type="match status" value="1"/>
</dbReference>
<evidence type="ECO:0000256" key="9">
    <source>
        <dbReference type="ARBA" id="ARBA00046432"/>
    </source>
</evidence>
<comment type="function">
    <text evidence="8">Acts as a component of the translation initiation factor 2B (eIF2B) complex, which catalyzes the exchange of GDP for GTP on the eukaryotic initiation factor 2 (eIF2) complex gamma subunit. Its guanine nucleotide exchange factor activity is repressed when bound to eIF2 complex phosphorylated on the alpha subunit, thereby limiting the amount of methionyl-initiator methionine tRNA available to the ribosome and consequently global translation is repressed.</text>
</comment>
<evidence type="ECO:0000256" key="2">
    <source>
        <dbReference type="ARBA" id="ARBA00007878"/>
    </source>
</evidence>
<evidence type="ECO:0000259" key="11">
    <source>
        <dbReference type="Pfam" id="PF00483"/>
    </source>
</evidence>
<dbReference type="CDD" id="cd04198">
    <property type="entry name" value="eIF-2B_gamma_N"/>
    <property type="match status" value="1"/>
</dbReference>
<comment type="subcellular location">
    <subcellularLocation>
        <location evidence="1">Cytoplasm</location>
        <location evidence="1">Cytosol</location>
    </subcellularLocation>
</comment>
<evidence type="ECO:0000256" key="8">
    <source>
        <dbReference type="ARBA" id="ARBA00045373"/>
    </source>
</evidence>
<gene>
    <name evidence="13" type="ORF">ILEXP_LOCUS51152</name>
</gene>
<evidence type="ECO:0000256" key="5">
    <source>
        <dbReference type="ARBA" id="ARBA00022917"/>
    </source>
</evidence>
<comment type="subunit">
    <text evidence="9">Component of the translation initiation factor 2B (eIF2B) complex which is a heterodecamer of two sets of five different subunits: alpha, beta, gamma, delta and epsilon. Subunits alpha, beta and delta comprise a regulatory subcomplex and subunits epsilon and gamma comprise a catalytic subcomplex. Within the complex, the hexameric regulatory complex resides at the center, with the two heterodimeric catalytic subcomplexes bound on opposite sides.</text>
</comment>
<dbReference type="Proteomes" id="UP001642360">
    <property type="component" value="Unassembled WGS sequence"/>
</dbReference>
<evidence type="ECO:0000256" key="1">
    <source>
        <dbReference type="ARBA" id="ARBA00004514"/>
    </source>
</evidence>
<evidence type="ECO:0000256" key="10">
    <source>
        <dbReference type="SAM" id="MobiDB-lite"/>
    </source>
</evidence>
<dbReference type="AlphaFoldDB" id="A0ABC8UJ87"/>
<accession>A0ABC8UJ87</accession>
<sequence length="464" mass="49822">MGMDFQVVVLAGGTSKKLLPLVSKEVPKALLPVANRPVLSYVLELLEQSNLKDLIVVVEGEYAALLVGGWISSTYVDRLHVEVAAVPEDVGTTGALRAIAHHLTANDILVVSGDLICDVPPGAVAAAHRRHDAVVTAMLCSAPISGPSESGSSSGKDKAKKPGRHNVIGLDPTKQFLLHIAAGAEVEKDIRIQKSILRAVGEMEIRADLMDAHFYAFKRSVLQEVLNQKETFQSLKQDVLPYLVRSQLRSELLLNGAQAEENGNEKDASQNNKIKLSQLLSNASTPSFHERYALGLKGSASVSRKTHKCCVYIASKSKYCARLNSIQAFSDINRDVTGDASHLSGYSFSAQNNIIHPSAVLGSKTTVGPQCMLGEGSQMGDKCSVKRSVIGRHCRIGSNVKVVNSVVMNHVTIGDGCSIQGSVICSNVQLQERVVLRDCQVGASFVVTSGSEYKGESLARKEKQ</sequence>
<comment type="caution">
    <text evidence="13">The sequence shown here is derived from an EMBL/GenBank/DDBJ whole genome shotgun (WGS) entry which is preliminary data.</text>
</comment>
<dbReference type="CDD" id="cd04652">
    <property type="entry name" value="LbH_eIF2B_gamma_C"/>
    <property type="match status" value="1"/>
</dbReference>
<feature type="compositionally biased region" description="Low complexity" evidence="10">
    <location>
        <begin position="144"/>
        <end position="154"/>
    </location>
</feature>